<evidence type="ECO:0000313" key="1">
    <source>
        <dbReference type="EMBL" id="CAA9575083.1"/>
    </source>
</evidence>
<accession>A0A6J4VEN1</accession>
<name>A0A6J4VEN1_9DEIN</name>
<sequence length="353" mass="37171">MKKSLLIALSAVLAGCAETTRPGEDSGGPPVGTLTLSRSEMVFNAGGDVPSDRRTLQVSNTGEGTLNVSGLAVTGEDAARFALPGVSPFSLAAGESRELAVTFTPNSDADLGPQNATLRVTQGGEGGSVQEVYLGGLSVEGQEGTKEPSVQWIFDTYGFPIQTGDEDPTTSALVEEATNAPVGDEVVAQTFRRADPTQPVTVEVLATFAVPNVEPVFEFGFYEAGAAEPSLQKLLSLPIRPGLNGQRLGPVIVPSVPGAEAGVVSFNAPGGTFGFYSSWPTTRFFEQRTVFTEDARNTFDALPHHVRPYPLKERGGAPVENAYILATDESNRLNDYNDAVVLIRNVQPAEAGL</sequence>
<dbReference type="AlphaFoldDB" id="A0A6J4VEN1"/>
<dbReference type="Gene3D" id="2.60.40.10">
    <property type="entry name" value="Immunoglobulins"/>
    <property type="match status" value="1"/>
</dbReference>
<gene>
    <name evidence="1" type="ORF">AVDCRST_MAG86-2097</name>
</gene>
<protein>
    <recommendedName>
        <fullName evidence="2">Abnormal spindle-like microcephaly-associated protein ASH domain-containing protein</fullName>
    </recommendedName>
</protein>
<organism evidence="1">
    <name type="scientific">uncultured Truepera sp</name>
    <dbReference type="NCBI Taxonomy" id="543023"/>
    <lineage>
        <taxon>Bacteria</taxon>
        <taxon>Thermotogati</taxon>
        <taxon>Deinococcota</taxon>
        <taxon>Deinococci</taxon>
        <taxon>Trueperales</taxon>
        <taxon>Trueperaceae</taxon>
        <taxon>Truepera</taxon>
        <taxon>environmental samples</taxon>
    </lineage>
</organism>
<reference evidence="1" key="1">
    <citation type="submission" date="2020-02" db="EMBL/GenBank/DDBJ databases">
        <authorList>
            <person name="Meier V. D."/>
        </authorList>
    </citation>
    <scope>NUCLEOTIDE SEQUENCE</scope>
    <source>
        <strain evidence="1">AVDCRST_MAG86</strain>
    </source>
</reference>
<dbReference type="InterPro" id="IPR013783">
    <property type="entry name" value="Ig-like_fold"/>
</dbReference>
<dbReference type="PROSITE" id="PS51257">
    <property type="entry name" value="PROKAR_LIPOPROTEIN"/>
    <property type="match status" value="1"/>
</dbReference>
<evidence type="ECO:0008006" key="2">
    <source>
        <dbReference type="Google" id="ProtNLM"/>
    </source>
</evidence>
<dbReference type="EMBL" id="CADCWP010000173">
    <property type="protein sequence ID" value="CAA9575083.1"/>
    <property type="molecule type" value="Genomic_DNA"/>
</dbReference>
<proteinExistence type="predicted"/>